<evidence type="ECO:0000313" key="2">
    <source>
        <dbReference type="EMBL" id="MCL2891164.1"/>
    </source>
</evidence>
<evidence type="ECO:0000313" key="3">
    <source>
        <dbReference type="Proteomes" id="UP001203069"/>
    </source>
</evidence>
<dbReference type="EMBL" id="JAKPBZ010000002">
    <property type="protein sequence ID" value="MCL2891164.1"/>
    <property type="molecule type" value="Genomic_DNA"/>
</dbReference>
<name>A0ABT0MMU3_9GAMM</name>
<dbReference type="RefSeq" id="WP_249243203.1">
    <property type="nucleotide sequence ID" value="NZ_JAKPBZ010000002.1"/>
</dbReference>
<proteinExistence type="predicted"/>
<organism evidence="2 3">
    <name type="scientific">Brenneria tiliae</name>
    <dbReference type="NCBI Taxonomy" id="2914984"/>
    <lineage>
        <taxon>Bacteria</taxon>
        <taxon>Pseudomonadati</taxon>
        <taxon>Pseudomonadota</taxon>
        <taxon>Gammaproteobacteria</taxon>
        <taxon>Enterobacterales</taxon>
        <taxon>Pectobacteriaceae</taxon>
        <taxon>Brenneria</taxon>
    </lineage>
</organism>
<dbReference type="Pfam" id="PF20579">
    <property type="entry name" value="LapA"/>
    <property type="match status" value="1"/>
</dbReference>
<evidence type="ECO:0000259" key="1">
    <source>
        <dbReference type="Pfam" id="PF20579"/>
    </source>
</evidence>
<dbReference type="InterPro" id="IPR046779">
    <property type="entry name" value="LapA_adhesin_dom"/>
</dbReference>
<keyword evidence="3" id="KW-1185">Reference proteome</keyword>
<feature type="domain" description="LapA adhesin" evidence="1">
    <location>
        <begin position="1"/>
        <end position="63"/>
    </location>
</feature>
<accession>A0ABT0MMU3</accession>
<feature type="non-terminal residue" evidence="2">
    <location>
        <position position="70"/>
    </location>
</feature>
<sequence length="70" mass="7184">SNGEQVTIRAGEQSAAYTVPAQGDDVYVDAGSVTVGIDKAEVAGKIFEDLQLGAPATVQISDTTDVTKLT</sequence>
<feature type="non-terminal residue" evidence="2">
    <location>
        <position position="1"/>
    </location>
</feature>
<dbReference type="Proteomes" id="UP001203069">
    <property type="component" value="Unassembled WGS sequence"/>
</dbReference>
<protein>
    <recommendedName>
        <fullName evidence="1">LapA adhesin domain-containing protein</fullName>
    </recommendedName>
</protein>
<gene>
    <name evidence="2" type="ORF">MFP26_00010</name>
</gene>
<reference evidence="2 3" key="1">
    <citation type="submission" date="2022-02" db="EMBL/GenBank/DDBJ databases">
        <title>Description of Brenneria tiliae sp. nov. isolated from symptomatic Tilia x moltkei and Tilia x europaea trees in the UK.</title>
        <authorList>
            <person name="Kile H."/>
        </authorList>
    </citation>
    <scope>NUCLEOTIDE SEQUENCE [LARGE SCALE GENOMIC DNA]</scope>
    <source>
        <strain evidence="2 3">MC1SB4.1</strain>
    </source>
</reference>
<comment type="caution">
    <text evidence="2">The sequence shown here is derived from an EMBL/GenBank/DDBJ whole genome shotgun (WGS) entry which is preliminary data.</text>
</comment>